<evidence type="ECO:0008006" key="2">
    <source>
        <dbReference type="Google" id="ProtNLM"/>
    </source>
</evidence>
<dbReference type="EMBL" id="UOGE01000073">
    <property type="protein sequence ID" value="VAX22162.1"/>
    <property type="molecule type" value="Genomic_DNA"/>
</dbReference>
<gene>
    <name evidence="1" type="ORF">MNBD_NITROSPINAE02-1479</name>
</gene>
<dbReference type="Pfam" id="PF10082">
    <property type="entry name" value="BBP2_2"/>
    <property type="match status" value="1"/>
</dbReference>
<name>A0A3B1C242_9ZZZZ</name>
<evidence type="ECO:0000313" key="1">
    <source>
        <dbReference type="EMBL" id="VAX22162.1"/>
    </source>
</evidence>
<proteinExistence type="predicted"/>
<accession>A0A3B1C242</accession>
<dbReference type="InterPro" id="IPR018759">
    <property type="entry name" value="BBP2_2"/>
</dbReference>
<sequence length="398" mass="46387">MKIYRIISVICFFLAAFVLIFPVSAIAKINKKVGPGLYPALTLGYGYDDNIFRTEKNTLDDYIYQATPSVTLFSLFGKHRFEASYFVDIYRFQKKTSENYEDQFADAKLDLSLTRKLKAELEAAYASSHELRGASGTRIEQAREPDAWWADRYSAKVKYGRRKMKYQLALTGELYRRKYTNNFQQPRSRDRSRIIGQFFWNNTAKIQTFFEAQYTNYDYYNQTAPINLTSVDQRYLVGIIWDATAKSTGEFKVGYLSKNMADPTLPDFGGWSAWSEFTYLPQKQTTFTLNLARGTKESSFRFASYYDSYEAGIALDHDLTRRLSFKAELRYQNDIYEMIDNSDRTDRYTNGGAGFDYEVLRWLDVGIEYIYRSRDSDYPGIDYESNAFMISLSMDTMK</sequence>
<dbReference type="AlphaFoldDB" id="A0A3B1C242"/>
<organism evidence="1">
    <name type="scientific">hydrothermal vent metagenome</name>
    <dbReference type="NCBI Taxonomy" id="652676"/>
    <lineage>
        <taxon>unclassified sequences</taxon>
        <taxon>metagenomes</taxon>
        <taxon>ecological metagenomes</taxon>
    </lineage>
</organism>
<protein>
    <recommendedName>
        <fullName evidence="2">Capsular polysaccharide synthesis enzyme CpsB</fullName>
    </recommendedName>
</protein>
<reference evidence="1" key="1">
    <citation type="submission" date="2018-06" db="EMBL/GenBank/DDBJ databases">
        <authorList>
            <person name="Zhirakovskaya E."/>
        </authorList>
    </citation>
    <scope>NUCLEOTIDE SEQUENCE</scope>
</reference>